<evidence type="ECO:0000259" key="2">
    <source>
        <dbReference type="PROSITE" id="PS50198"/>
    </source>
</evidence>
<dbReference type="InterPro" id="IPR023058">
    <property type="entry name" value="PPIase_PpiC_CS"/>
</dbReference>
<dbReference type="Proteomes" id="UP000184310">
    <property type="component" value="Unassembled WGS sequence"/>
</dbReference>
<keyword evidence="1 3" id="KW-0413">Isomerase</keyword>
<evidence type="ECO:0000256" key="1">
    <source>
        <dbReference type="PROSITE-ProRule" id="PRU00278"/>
    </source>
</evidence>
<dbReference type="Gene3D" id="1.10.8.1040">
    <property type="match status" value="1"/>
</dbReference>
<reference evidence="3 4" key="1">
    <citation type="submission" date="2016-11" db="EMBL/GenBank/DDBJ databases">
        <authorList>
            <person name="Jaros S."/>
            <person name="Januszkiewicz K."/>
            <person name="Wedrychowicz H."/>
        </authorList>
    </citation>
    <scope>NUCLEOTIDE SEQUENCE [LARGE SCALE GENOMIC DNA]</scope>
    <source>
        <strain evidence="3 4">DSM 21758</strain>
    </source>
</reference>
<dbReference type="PANTHER" id="PTHR47245:SF2">
    <property type="entry name" value="PEPTIDYL-PROLYL CIS-TRANS ISOMERASE HP_0175-RELATED"/>
    <property type="match status" value="1"/>
</dbReference>
<dbReference type="InterPro" id="IPR046357">
    <property type="entry name" value="PPIase_dom_sf"/>
</dbReference>
<gene>
    <name evidence="3" type="ORF">SAMN02745163_04086</name>
</gene>
<organism evidence="3 4">
    <name type="scientific">Clostridium cavendishii DSM 21758</name>
    <dbReference type="NCBI Taxonomy" id="1121302"/>
    <lineage>
        <taxon>Bacteria</taxon>
        <taxon>Bacillati</taxon>
        <taxon>Bacillota</taxon>
        <taxon>Clostridia</taxon>
        <taxon>Eubacteriales</taxon>
        <taxon>Clostridiaceae</taxon>
        <taxon>Clostridium</taxon>
    </lineage>
</organism>
<dbReference type="InterPro" id="IPR000297">
    <property type="entry name" value="PPIase_PpiC"/>
</dbReference>
<dbReference type="RefSeq" id="WP_072992665.1">
    <property type="nucleotide sequence ID" value="NZ_FQZB01000021.1"/>
</dbReference>
<dbReference type="AlphaFoldDB" id="A0A1M6TR20"/>
<sequence>MDNKVLAIVGGQEITESDLQEILARYPQQQQAMLGTEDGKKQLLEQVIGFELMYKFGKENDYENLEEYKIQIEKLKKEILTQVVVNKILSKVTVLDNEVLDFYNENSQMFKEQESVVAKHILVDSEDSCNTIKEKIVNGELTFEEAATKYSSCPSKEQGGNLGSFSRGMMVPEFEKVAFELPVGKISDAVQTQFGYHLIKVEEKKEAVVKPFEEVKQMIVNQLLQQAQQQKYLEFIKELSEKYTVERK</sequence>
<dbReference type="SUPFAM" id="SSF54534">
    <property type="entry name" value="FKBP-like"/>
    <property type="match status" value="1"/>
</dbReference>
<dbReference type="InterPro" id="IPR050245">
    <property type="entry name" value="PrsA_foldase"/>
</dbReference>
<dbReference type="PANTHER" id="PTHR47245">
    <property type="entry name" value="PEPTIDYLPROLYL ISOMERASE"/>
    <property type="match status" value="1"/>
</dbReference>
<proteinExistence type="predicted"/>
<dbReference type="Pfam" id="PF00639">
    <property type="entry name" value="Rotamase"/>
    <property type="match status" value="1"/>
</dbReference>
<dbReference type="PROSITE" id="PS50198">
    <property type="entry name" value="PPIC_PPIASE_2"/>
    <property type="match status" value="1"/>
</dbReference>
<keyword evidence="4" id="KW-1185">Reference proteome</keyword>
<evidence type="ECO:0000313" key="3">
    <source>
        <dbReference type="EMBL" id="SHK59421.1"/>
    </source>
</evidence>
<name>A0A1M6TR20_9CLOT</name>
<dbReference type="STRING" id="1121302.SAMN02745163_04086"/>
<evidence type="ECO:0000313" key="4">
    <source>
        <dbReference type="Proteomes" id="UP000184310"/>
    </source>
</evidence>
<dbReference type="OrthoDB" id="14196at2"/>
<feature type="domain" description="PpiC" evidence="2">
    <location>
        <begin position="113"/>
        <end position="203"/>
    </location>
</feature>
<dbReference type="Gene3D" id="3.10.50.40">
    <property type="match status" value="1"/>
</dbReference>
<dbReference type="GO" id="GO:0003755">
    <property type="term" value="F:peptidyl-prolyl cis-trans isomerase activity"/>
    <property type="evidence" value="ECO:0007669"/>
    <property type="project" value="UniProtKB-KW"/>
</dbReference>
<accession>A0A1M6TR20</accession>
<dbReference type="PROSITE" id="PS01096">
    <property type="entry name" value="PPIC_PPIASE_1"/>
    <property type="match status" value="1"/>
</dbReference>
<dbReference type="EMBL" id="FQZB01000021">
    <property type="protein sequence ID" value="SHK59421.1"/>
    <property type="molecule type" value="Genomic_DNA"/>
</dbReference>
<keyword evidence="1" id="KW-0697">Rotamase</keyword>
<protein>
    <submittedName>
        <fullName evidence="3">Peptidyl-prolyl cis-trans isomerase C</fullName>
    </submittedName>
</protein>